<accession>A0A166GHG1</accession>
<organism evidence="1 2">
    <name type="scientific">Athelia psychrophila</name>
    <dbReference type="NCBI Taxonomy" id="1759441"/>
    <lineage>
        <taxon>Eukaryota</taxon>
        <taxon>Fungi</taxon>
        <taxon>Dikarya</taxon>
        <taxon>Basidiomycota</taxon>
        <taxon>Agaricomycotina</taxon>
        <taxon>Agaricomycetes</taxon>
        <taxon>Agaricomycetidae</taxon>
        <taxon>Atheliales</taxon>
        <taxon>Atheliaceae</taxon>
        <taxon>Athelia</taxon>
    </lineage>
</organism>
<evidence type="ECO:0000313" key="1">
    <source>
        <dbReference type="EMBL" id="KZP17838.1"/>
    </source>
</evidence>
<protein>
    <submittedName>
        <fullName evidence="1">Uncharacterized protein</fullName>
    </submittedName>
</protein>
<reference evidence="1 2" key="1">
    <citation type="journal article" date="2016" name="Mol. Biol. Evol.">
        <title>Comparative Genomics of Early-Diverging Mushroom-Forming Fungi Provides Insights into the Origins of Lignocellulose Decay Capabilities.</title>
        <authorList>
            <person name="Nagy L.G."/>
            <person name="Riley R."/>
            <person name="Tritt A."/>
            <person name="Adam C."/>
            <person name="Daum C."/>
            <person name="Floudas D."/>
            <person name="Sun H."/>
            <person name="Yadav J.S."/>
            <person name="Pangilinan J."/>
            <person name="Larsson K.H."/>
            <person name="Matsuura K."/>
            <person name="Barry K."/>
            <person name="Labutti K."/>
            <person name="Kuo R."/>
            <person name="Ohm R.A."/>
            <person name="Bhattacharya S.S."/>
            <person name="Shirouzu T."/>
            <person name="Yoshinaga Y."/>
            <person name="Martin F.M."/>
            <person name="Grigoriev I.V."/>
            <person name="Hibbett D.S."/>
        </authorList>
    </citation>
    <scope>NUCLEOTIDE SEQUENCE [LARGE SCALE GENOMIC DNA]</scope>
    <source>
        <strain evidence="1 2">CBS 109695</strain>
    </source>
</reference>
<proteinExistence type="predicted"/>
<dbReference type="Proteomes" id="UP000076532">
    <property type="component" value="Unassembled WGS sequence"/>
</dbReference>
<dbReference type="AlphaFoldDB" id="A0A166GHG1"/>
<dbReference type="EMBL" id="KV417578">
    <property type="protein sequence ID" value="KZP17838.1"/>
    <property type="molecule type" value="Genomic_DNA"/>
</dbReference>
<sequence>MSHGNMAAPSIPSAACRMQSYASCPVVFVAMVSLVRHAAVPSTLSTTLKKLGLADESRILPTCQICRWIYPPGSDQDLRCSECDVPIFKSMADHLQNSEIPNRKDSQKSAKPQLVTLKAHL</sequence>
<keyword evidence="2" id="KW-1185">Reference proteome</keyword>
<gene>
    <name evidence="1" type="ORF">FIBSPDRAFT_956779</name>
</gene>
<evidence type="ECO:0000313" key="2">
    <source>
        <dbReference type="Proteomes" id="UP000076532"/>
    </source>
</evidence>
<name>A0A166GHG1_9AGAM</name>